<dbReference type="SUPFAM" id="SSF52540">
    <property type="entry name" value="P-loop containing nucleoside triphosphate hydrolases"/>
    <property type="match status" value="1"/>
</dbReference>
<keyword evidence="15" id="KW-1185">Reference proteome</keyword>
<evidence type="ECO:0000256" key="13">
    <source>
        <dbReference type="RuleBase" id="RU003785"/>
    </source>
</evidence>
<evidence type="ECO:0000256" key="5">
    <source>
        <dbReference type="ARBA" id="ARBA00022694"/>
    </source>
</evidence>
<comment type="similarity">
    <text evidence="3 10 13">Belongs to the IPP transferase family.</text>
</comment>
<evidence type="ECO:0000256" key="3">
    <source>
        <dbReference type="ARBA" id="ARBA00005842"/>
    </source>
</evidence>
<evidence type="ECO:0000256" key="4">
    <source>
        <dbReference type="ARBA" id="ARBA00022679"/>
    </source>
</evidence>
<evidence type="ECO:0000256" key="6">
    <source>
        <dbReference type="ARBA" id="ARBA00022741"/>
    </source>
</evidence>
<dbReference type="Gene3D" id="3.40.50.300">
    <property type="entry name" value="P-loop containing nucleotide triphosphate hydrolases"/>
    <property type="match status" value="1"/>
</dbReference>
<evidence type="ECO:0000256" key="1">
    <source>
        <dbReference type="ARBA" id="ARBA00001946"/>
    </source>
</evidence>
<evidence type="ECO:0000256" key="10">
    <source>
        <dbReference type="HAMAP-Rule" id="MF_00185"/>
    </source>
</evidence>
<gene>
    <name evidence="10" type="primary">miaA</name>
    <name evidence="14" type="ORF">DCMF_05125</name>
</gene>
<keyword evidence="5 10" id="KW-0819">tRNA processing</keyword>
<dbReference type="InterPro" id="IPR018022">
    <property type="entry name" value="IPT"/>
</dbReference>
<feature type="site" description="Interaction with substrate tRNA" evidence="10">
    <location>
        <position position="116"/>
    </location>
</feature>
<dbReference type="GO" id="GO:0052381">
    <property type="term" value="F:tRNA dimethylallyltransferase activity"/>
    <property type="evidence" value="ECO:0007669"/>
    <property type="project" value="UniProtKB-UniRule"/>
</dbReference>
<dbReference type="Gene3D" id="1.10.20.140">
    <property type="match status" value="1"/>
</dbReference>
<feature type="site" description="Interaction with substrate tRNA" evidence="10">
    <location>
        <position position="139"/>
    </location>
</feature>
<dbReference type="EC" id="2.5.1.75" evidence="10"/>
<comment type="catalytic activity">
    <reaction evidence="9 10 11">
        <text>adenosine(37) in tRNA + dimethylallyl diphosphate = N(6)-dimethylallyladenosine(37) in tRNA + diphosphate</text>
        <dbReference type="Rhea" id="RHEA:26482"/>
        <dbReference type="Rhea" id="RHEA-COMP:10162"/>
        <dbReference type="Rhea" id="RHEA-COMP:10375"/>
        <dbReference type="ChEBI" id="CHEBI:33019"/>
        <dbReference type="ChEBI" id="CHEBI:57623"/>
        <dbReference type="ChEBI" id="CHEBI:74411"/>
        <dbReference type="ChEBI" id="CHEBI:74415"/>
        <dbReference type="EC" id="2.5.1.75"/>
    </reaction>
</comment>
<dbReference type="Proteomes" id="UP000323521">
    <property type="component" value="Chromosome"/>
</dbReference>
<proteinExistence type="inferred from homology"/>
<evidence type="ECO:0000256" key="8">
    <source>
        <dbReference type="ARBA" id="ARBA00022842"/>
    </source>
</evidence>
<evidence type="ECO:0000313" key="15">
    <source>
        <dbReference type="Proteomes" id="UP000323521"/>
    </source>
</evidence>
<dbReference type="AlphaFoldDB" id="A0A3G1KP59"/>
<dbReference type="Pfam" id="PF01715">
    <property type="entry name" value="IPPT"/>
    <property type="match status" value="1"/>
</dbReference>
<dbReference type="RefSeq" id="WP_236860194.1">
    <property type="nucleotide sequence ID" value="NZ_CP017634.1"/>
</dbReference>
<keyword evidence="4 10" id="KW-0808">Transferase</keyword>
<reference evidence="14 15" key="1">
    <citation type="submission" date="2016-10" db="EMBL/GenBank/DDBJ databases">
        <title>Complete Genome Sequence of Peptococcaceae strain DCMF.</title>
        <authorList>
            <person name="Edwards R.J."/>
            <person name="Holland S.I."/>
            <person name="Deshpande N.P."/>
            <person name="Wong Y.K."/>
            <person name="Ertan H."/>
            <person name="Manefield M."/>
            <person name="Russell T.L."/>
            <person name="Lee M.J."/>
        </authorList>
    </citation>
    <scope>NUCLEOTIDE SEQUENCE [LARGE SCALE GENOMIC DNA]</scope>
    <source>
        <strain evidence="14 15">DCMF</strain>
    </source>
</reference>
<dbReference type="KEGG" id="fwa:DCMF_05125"/>
<evidence type="ECO:0000313" key="14">
    <source>
        <dbReference type="EMBL" id="ATW24249.1"/>
    </source>
</evidence>
<keyword evidence="7 10" id="KW-0067">ATP-binding</keyword>
<dbReference type="NCBIfam" id="TIGR00174">
    <property type="entry name" value="miaA"/>
    <property type="match status" value="1"/>
</dbReference>
<dbReference type="PANTHER" id="PTHR11088:SF60">
    <property type="entry name" value="TRNA DIMETHYLALLYLTRANSFERASE"/>
    <property type="match status" value="1"/>
</dbReference>
<name>A0A3G1KP59_FORW1</name>
<feature type="binding site" evidence="10">
    <location>
        <begin position="22"/>
        <end position="27"/>
    </location>
    <ligand>
        <name>substrate</name>
    </ligand>
</feature>
<comment type="caution">
    <text evidence="10">Lacks conserved residue(s) required for the propagation of feature annotation.</text>
</comment>
<keyword evidence="8 10" id="KW-0460">Magnesium</keyword>
<evidence type="ECO:0000256" key="2">
    <source>
        <dbReference type="ARBA" id="ARBA00003213"/>
    </source>
</evidence>
<organism evidence="14 15">
    <name type="scientific">Formimonas warabiya</name>
    <dbReference type="NCBI Taxonomy" id="1761012"/>
    <lineage>
        <taxon>Bacteria</taxon>
        <taxon>Bacillati</taxon>
        <taxon>Bacillota</taxon>
        <taxon>Clostridia</taxon>
        <taxon>Eubacteriales</taxon>
        <taxon>Peptococcaceae</taxon>
        <taxon>Candidatus Formimonas</taxon>
    </lineage>
</organism>
<dbReference type="FunFam" id="1.10.20.140:FF:000001">
    <property type="entry name" value="tRNA dimethylallyltransferase"/>
    <property type="match status" value="1"/>
</dbReference>
<dbReference type="InterPro" id="IPR027417">
    <property type="entry name" value="P-loop_NTPase"/>
</dbReference>
<sequence length="331" mass="38176">MIVQEEGDRIEREKLVVIVGPTAVGKTEISIRIADQINGEIISGDSMQVYRGMDIGTAKVQEKEMISPRGRKIPHHLIDIMDPDANFSAADFQHLARKAIHEINGKGKIPLLVGGTGLYVNSVIDPYNFMEMEHDKNFRITLLDEAERSGPASLYHQLCRIDPEAAQRIHPNDVRRMIRAIEVFYQTGKTITELRSHRPDQSSPYSFVMIGLYLERDLLYPKINDRVDQMIKMGLIEEVSELLKKGYHPRLNSMQGLGYRQMAAYLTGILTKEEAIRLLKRDTRRFAKRQFTWFKRDERIKWYHITDFSEKTLCAEKITEYIGRTLGIPVE</sequence>
<keyword evidence="6 10" id="KW-0547">Nucleotide-binding</keyword>
<dbReference type="GO" id="GO:0005524">
    <property type="term" value="F:ATP binding"/>
    <property type="evidence" value="ECO:0007669"/>
    <property type="project" value="UniProtKB-UniRule"/>
</dbReference>
<dbReference type="GO" id="GO:0006400">
    <property type="term" value="P:tRNA modification"/>
    <property type="evidence" value="ECO:0007669"/>
    <property type="project" value="TreeGrafter"/>
</dbReference>
<evidence type="ECO:0000256" key="9">
    <source>
        <dbReference type="ARBA" id="ARBA00049563"/>
    </source>
</evidence>
<comment type="subunit">
    <text evidence="10">Monomer.</text>
</comment>
<feature type="region of interest" description="Interaction with substrate tRNA" evidence="10">
    <location>
        <begin position="45"/>
        <end position="48"/>
    </location>
</feature>
<dbReference type="HAMAP" id="MF_00185">
    <property type="entry name" value="IPP_trans"/>
    <property type="match status" value="1"/>
</dbReference>
<accession>A0A3G1KP59</accession>
<evidence type="ECO:0000256" key="12">
    <source>
        <dbReference type="RuleBase" id="RU003784"/>
    </source>
</evidence>
<dbReference type="PANTHER" id="PTHR11088">
    <property type="entry name" value="TRNA DIMETHYLALLYLTRANSFERASE"/>
    <property type="match status" value="1"/>
</dbReference>
<protein>
    <recommendedName>
        <fullName evidence="10">tRNA dimethylallyltransferase</fullName>
        <ecNumber evidence="10">2.5.1.75</ecNumber>
    </recommendedName>
    <alternativeName>
        <fullName evidence="10">Dimethylallyl diphosphate:tRNA dimethylallyltransferase</fullName>
        <shortName evidence="10">DMAPP:tRNA dimethylallyltransferase</shortName>
        <shortName evidence="10">DMATase</shortName>
    </alternativeName>
    <alternativeName>
        <fullName evidence="10">Isopentenyl-diphosphate:tRNA isopentenyltransferase</fullName>
        <shortName evidence="10">IPP transferase</shortName>
        <shortName evidence="10">IPPT</shortName>
        <shortName evidence="10">IPTase</shortName>
    </alternativeName>
</protein>
<dbReference type="InterPro" id="IPR039657">
    <property type="entry name" value="Dimethylallyltransferase"/>
</dbReference>
<dbReference type="EMBL" id="CP017634">
    <property type="protein sequence ID" value="ATW24249.1"/>
    <property type="molecule type" value="Genomic_DNA"/>
</dbReference>
<evidence type="ECO:0000256" key="11">
    <source>
        <dbReference type="RuleBase" id="RU003783"/>
    </source>
</evidence>
<comment type="cofactor">
    <cofactor evidence="1 10">
        <name>Mg(2+)</name>
        <dbReference type="ChEBI" id="CHEBI:18420"/>
    </cofactor>
</comment>
<feature type="binding site" evidence="10">
    <location>
        <begin position="20"/>
        <end position="27"/>
    </location>
    <ligand>
        <name>ATP</name>
        <dbReference type="ChEBI" id="CHEBI:30616"/>
    </ligand>
</feature>
<comment type="function">
    <text evidence="2 10 12">Catalyzes the transfer of a dimethylallyl group onto the adenine at position 37 in tRNAs that read codons beginning with uridine, leading to the formation of N6-(dimethylallyl)adenosine (i(6)A).</text>
</comment>
<evidence type="ECO:0000256" key="7">
    <source>
        <dbReference type="ARBA" id="ARBA00022840"/>
    </source>
</evidence>